<name>A0A382H8Z0_9ZZZZ</name>
<evidence type="ECO:0000313" key="1">
    <source>
        <dbReference type="EMBL" id="SVB83223.1"/>
    </source>
</evidence>
<feature type="non-terminal residue" evidence="1">
    <location>
        <position position="1"/>
    </location>
</feature>
<accession>A0A382H8Z0</accession>
<dbReference type="AlphaFoldDB" id="A0A382H8Z0"/>
<dbReference type="EMBL" id="UINC01059611">
    <property type="protein sequence ID" value="SVB83223.1"/>
    <property type="molecule type" value="Genomic_DNA"/>
</dbReference>
<reference evidence="1" key="1">
    <citation type="submission" date="2018-05" db="EMBL/GenBank/DDBJ databases">
        <authorList>
            <person name="Lanie J.A."/>
            <person name="Ng W.-L."/>
            <person name="Kazmierczak K.M."/>
            <person name="Andrzejewski T.M."/>
            <person name="Davidsen T.M."/>
            <person name="Wayne K.J."/>
            <person name="Tettelin H."/>
            <person name="Glass J.I."/>
            <person name="Rusch D."/>
            <person name="Podicherti R."/>
            <person name="Tsui H.-C.T."/>
            <person name="Winkler M.E."/>
        </authorList>
    </citation>
    <scope>NUCLEOTIDE SEQUENCE</scope>
</reference>
<gene>
    <name evidence="1" type="ORF">METZ01_LOCUS236077</name>
</gene>
<proteinExistence type="predicted"/>
<organism evidence="1">
    <name type="scientific">marine metagenome</name>
    <dbReference type="NCBI Taxonomy" id="408172"/>
    <lineage>
        <taxon>unclassified sequences</taxon>
        <taxon>metagenomes</taxon>
        <taxon>ecological metagenomes</taxon>
    </lineage>
</organism>
<protein>
    <submittedName>
        <fullName evidence="1">Uncharacterized protein</fullName>
    </submittedName>
</protein>
<sequence>FEQGIVSMWIKIKERMIKKGFRDYFE</sequence>